<comment type="caution">
    <text evidence="1">The sequence shown here is derived from an EMBL/GenBank/DDBJ whole genome shotgun (WGS) entry which is preliminary data.</text>
</comment>
<proteinExistence type="predicted"/>
<reference evidence="1 2" key="1">
    <citation type="submission" date="2016-01" db="EMBL/GenBank/DDBJ databases">
        <title>The new phylogeny of the genus Mycobacterium.</title>
        <authorList>
            <person name="Tarcisio F."/>
            <person name="Conor M."/>
            <person name="Antonella G."/>
            <person name="Elisabetta G."/>
            <person name="Giulia F.S."/>
            <person name="Sara T."/>
            <person name="Anna F."/>
            <person name="Clotilde B."/>
            <person name="Roberto B."/>
            <person name="Veronica D.S."/>
            <person name="Fabio R."/>
            <person name="Monica P."/>
            <person name="Olivier J."/>
            <person name="Enrico T."/>
            <person name="Nicola S."/>
        </authorList>
    </citation>
    <scope>NUCLEOTIDE SEQUENCE [LARGE SCALE GENOMIC DNA]</scope>
    <source>
        <strain evidence="1 2">DSM 45731</strain>
    </source>
</reference>
<dbReference type="Proteomes" id="UP000194000">
    <property type="component" value="Unassembled WGS sequence"/>
</dbReference>
<organism evidence="1 2">
    <name type="scientific">Mycobacterium fragae</name>
    <dbReference type="NCBI Taxonomy" id="1260918"/>
    <lineage>
        <taxon>Bacteria</taxon>
        <taxon>Bacillati</taxon>
        <taxon>Actinomycetota</taxon>
        <taxon>Actinomycetes</taxon>
        <taxon>Mycobacteriales</taxon>
        <taxon>Mycobacteriaceae</taxon>
        <taxon>Mycobacterium</taxon>
    </lineage>
</organism>
<accession>A0A1X1UYW6</accession>
<protein>
    <submittedName>
        <fullName evidence="1">Uncharacterized protein</fullName>
    </submittedName>
</protein>
<dbReference type="STRING" id="1260918.AWC06_10905"/>
<gene>
    <name evidence="1" type="ORF">AWC06_10905</name>
</gene>
<keyword evidence="2" id="KW-1185">Reference proteome</keyword>
<sequence>MAEGIVLRGAAALVTTAPPGASPAGSVSIMVTAKALAEIDLLIAKRCVDIVLADAAGGGERSYEMVTRPIRLDTLRSDAAVVIRATGIVERTDLGLAVRFEVDDRFKQRPLVFHHDCGNVCLTAESPVATRLLPLSRFRSDQ</sequence>
<evidence type="ECO:0000313" key="1">
    <source>
        <dbReference type="EMBL" id="ORV61898.1"/>
    </source>
</evidence>
<evidence type="ECO:0000313" key="2">
    <source>
        <dbReference type="Proteomes" id="UP000194000"/>
    </source>
</evidence>
<dbReference type="AlphaFoldDB" id="A0A1X1UYW6"/>
<dbReference type="EMBL" id="LQOW01000014">
    <property type="protein sequence ID" value="ORV61898.1"/>
    <property type="molecule type" value="Genomic_DNA"/>
</dbReference>
<name>A0A1X1UYW6_9MYCO</name>